<keyword evidence="2" id="KW-1185">Reference proteome</keyword>
<evidence type="ECO:0000313" key="2">
    <source>
        <dbReference type="Proteomes" id="UP000250140"/>
    </source>
</evidence>
<proteinExistence type="predicted"/>
<dbReference type="AlphaFoldDB" id="A0A8E2JRW3"/>
<evidence type="ECO:0000313" key="1">
    <source>
        <dbReference type="EMBL" id="OCL06889.1"/>
    </source>
</evidence>
<evidence type="ECO:0008006" key="3">
    <source>
        <dbReference type="Google" id="ProtNLM"/>
    </source>
</evidence>
<organism evidence="1 2">
    <name type="scientific">Glonium stellatum</name>
    <dbReference type="NCBI Taxonomy" id="574774"/>
    <lineage>
        <taxon>Eukaryota</taxon>
        <taxon>Fungi</taxon>
        <taxon>Dikarya</taxon>
        <taxon>Ascomycota</taxon>
        <taxon>Pezizomycotina</taxon>
        <taxon>Dothideomycetes</taxon>
        <taxon>Pleosporomycetidae</taxon>
        <taxon>Gloniales</taxon>
        <taxon>Gloniaceae</taxon>
        <taxon>Glonium</taxon>
    </lineage>
</organism>
<dbReference type="PANTHER" id="PTHR47843:SF5">
    <property type="entry name" value="BTB_POZ DOMAIN PROTEIN"/>
    <property type="match status" value="1"/>
</dbReference>
<dbReference type="Proteomes" id="UP000250140">
    <property type="component" value="Unassembled WGS sequence"/>
</dbReference>
<gene>
    <name evidence="1" type="ORF">AOQ84DRAFT_365424</name>
</gene>
<accession>A0A8E2JRW3</accession>
<dbReference type="OrthoDB" id="3649185at2759"/>
<dbReference type="InterPro" id="IPR011333">
    <property type="entry name" value="SKP1/BTB/POZ_sf"/>
</dbReference>
<name>A0A8E2JRW3_9PEZI</name>
<dbReference type="Gene3D" id="3.30.710.10">
    <property type="entry name" value="Potassium Channel Kv1.1, Chain A"/>
    <property type="match status" value="1"/>
</dbReference>
<protein>
    <recommendedName>
        <fullName evidence="3">BTB domain-containing protein</fullName>
    </recommendedName>
</protein>
<sequence length="184" mass="21152">MTTHLRQESCTNELDLSAEDPSTVKVLLQYLYQDDYTRGTDMTKLMLLEARLYALARYCNIEKLAKLVCVNFNTHIQKDRPKAIFPEVVKAIYNSTPASDRSLRDVVVDLSISHHAEIFTSQMMEGVDSFGLDCFKKLRYENKKVHDWAIGFVCLKCSGKWFTAPLYEFCPFCKAGSKDHCEED</sequence>
<dbReference type="EMBL" id="KV749962">
    <property type="protein sequence ID" value="OCL06889.1"/>
    <property type="molecule type" value="Genomic_DNA"/>
</dbReference>
<dbReference type="PANTHER" id="PTHR47843">
    <property type="entry name" value="BTB DOMAIN-CONTAINING PROTEIN-RELATED"/>
    <property type="match status" value="1"/>
</dbReference>
<reference evidence="1 2" key="1">
    <citation type="journal article" date="2016" name="Nat. Commun.">
        <title>Ectomycorrhizal ecology is imprinted in the genome of the dominant symbiotic fungus Cenococcum geophilum.</title>
        <authorList>
            <consortium name="DOE Joint Genome Institute"/>
            <person name="Peter M."/>
            <person name="Kohler A."/>
            <person name="Ohm R.A."/>
            <person name="Kuo A."/>
            <person name="Krutzmann J."/>
            <person name="Morin E."/>
            <person name="Arend M."/>
            <person name="Barry K.W."/>
            <person name="Binder M."/>
            <person name="Choi C."/>
            <person name="Clum A."/>
            <person name="Copeland A."/>
            <person name="Grisel N."/>
            <person name="Haridas S."/>
            <person name="Kipfer T."/>
            <person name="LaButti K."/>
            <person name="Lindquist E."/>
            <person name="Lipzen A."/>
            <person name="Maire R."/>
            <person name="Meier B."/>
            <person name="Mihaltcheva S."/>
            <person name="Molinier V."/>
            <person name="Murat C."/>
            <person name="Poggeler S."/>
            <person name="Quandt C.A."/>
            <person name="Sperisen C."/>
            <person name="Tritt A."/>
            <person name="Tisserant E."/>
            <person name="Crous P.W."/>
            <person name="Henrissat B."/>
            <person name="Nehls U."/>
            <person name="Egli S."/>
            <person name="Spatafora J.W."/>
            <person name="Grigoriev I.V."/>
            <person name="Martin F.M."/>
        </authorList>
    </citation>
    <scope>NUCLEOTIDE SEQUENCE [LARGE SCALE GENOMIC DNA]</scope>
    <source>
        <strain evidence="1 2">CBS 207.34</strain>
    </source>
</reference>